<dbReference type="AlphaFoldDB" id="A0A6N9PYP7"/>
<comment type="function">
    <text evidence="1 3">Probably involved in ribonucleotide reductase function.</text>
</comment>
<dbReference type="OrthoDB" id="350535at2"/>
<dbReference type="InterPro" id="IPR020852">
    <property type="entry name" value="RNR_Ib_NrdI_bac"/>
</dbReference>
<dbReference type="InterPro" id="IPR029039">
    <property type="entry name" value="Flavoprotein-like_sf"/>
</dbReference>
<comment type="similarity">
    <text evidence="2 3">Belongs to the NrdI family.</text>
</comment>
<protein>
    <recommendedName>
        <fullName evidence="3">Protein NrdI</fullName>
    </recommendedName>
</protein>
<keyword evidence="5" id="KW-1185">Reference proteome</keyword>
<name>A0A6N9PYP7_9BACL</name>
<dbReference type="Gene3D" id="3.40.50.360">
    <property type="match status" value="1"/>
</dbReference>
<dbReference type="PANTHER" id="PTHR37297">
    <property type="entry name" value="PROTEIN NRDI"/>
    <property type="match status" value="1"/>
</dbReference>
<dbReference type="PANTHER" id="PTHR37297:SF1">
    <property type="entry name" value="PROTEIN NRDI"/>
    <property type="match status" value="1"/>
</dbReference>
<dbReference type="RefSeq" id="WP_160644367.1">
    <property type="nucleotide sequence ID" value="NZ_SIJB01000007.1"/>
</dbReference>
<proteinExistence type="inferred from homology"/>
<gene>
    <name evidence="3 4" type="primary">nrdI</name>
    <name evidence="4" type="ORF">ERL59_03015</name>
</gene>
<evidence type="ECO:0000313" key="4">
    <source>
        <dbReference type="EMBL" id="NBI27932.1"/>
    </source>
</evidence>
<accession>A0A6N9PYP7</accession>
<dbReference type="HAMAP" id="MF_00128">
    <property type="entry name" value="NrdI"/>
    <property type="match status" value="1"/>
</dbReference>
<dbReference type="InterPro" id="IPR004465">
    <property type="entry name" value="RNR_NrdI"/>
</dbReference>
<evidence type="ECO:0000313" key="5">
    <source>
        <dbReference type="Proteomes" id="UP000448943"/>
    </source>
</evidence>
<comment type="caution">
    <text evidence="4">The sequence shown here is derived from an EMBL/GenBank/DDBJ whole genome shotgun (WGS) entry which is preliminary data.</text>
</comment>
<sequence length="119" mass="13654">MKIVYASKTGNVRRFIEKLNVESIQLHTKLKMHEEFILITYTTGFGQVPEEVEQFLQFNYHRMVGVVASGNRNWGSNFGRSADIIAAQYGVPVLHKFELSGTTKDLKVFKERVLLVEAY</sequence>
<reference evidence="4 5" key="1">
    <citation type="submission" date="2019-01" db="EMBL/GenBank/DDBJ databases">
        <title>Chengkuizengella sp. nov., isolated from deep-sea sediment of East Pacific Ocean.</title>
        <authorList>
            <person name="Yang J."/>
            <person name="Lai Q."/>
            <person name="Shao Z."/>
        </authorList>
    </citation>
    <scope>NUCLEOTIDE SEQUENCE [LARGE SCALE GENOMIC DNA]</scope>
    <source>
        <strain evidence="4 5">YPA3-1-1</strain>
    </source>
</reference>
<evidence type="ECO:0000256" key="1">
    <source>
        <dbReference type="ARBA" id="ARBA00003999"/>
    </source>
</evidence>
<dbReference type="EMBL" id="SIJB01000007">
    <property type="protein sequence ID" value="NBI27932.1"/>
    <property type="molecule type" value="Genomic_DNA"/>
</dbReference>
<dbReference type="Pfam" id="PF07972">
    <property type="entry name" value="Flavodoxin_NdrI"/>
    <property type="match status" value="1"/>
</dbReference>
<dbReference type="SUPFAM" id="SSF52218">
    <property type="entry name" value="Flavoproteins"/>
    <property type="match status" value="1"/>
</dbReference>
<evidence type="ECO:0000256" key="3">
    <source>
        <dbReference type="HAMAP-Rule" id="MF_00128"/>
    </source>
</evidence>
<dbReference type="NCBIfam" id="TIGR00333">
    <property type="entry name" value="nrdI"/>
    <property type="match status" value="1"/>
</dbReference>
<evidence type="ECO:0000256" key="2">
    <source>
        <dbReference type="ARBA" id="ARBA00009942"/>
    </source>
</evidence>
<dbReference type="PIRSF" id="PIRSF005087">
    <property type="entry name" value="NrdI"/>
    <property type="match status" value="1"/>
</dbReference>
<organism evidence="4 5">
    <name type="scientific">Chengkuizengella marina</name>
    <dbReference type="NCBI Taxonomy" id="2507566"/>
    <lineage>
        <taxon>Bacteria</taxon>
        <taxon>Bacillati</taxon>
        <taxon>Bacillota</taxon>
        <taxon>Bacilli</taxon>
        <taxon>Bacillales</taxon>
        <taxon>Paenibacillaceae</taxon>
        <taxon>Chengkuizengella</taxon>
    </lineage>
</organism>
<dbReference type="Proteomes" id="UP000448943">
    <property type="component" value="Unassembled WGS sequence"/>
</dbReference>
<dbReference type="GO" id="GO:0010181">
    <property type="term" value="F:FMN binding"/>
    <property type="evidence" value="ECO:0007669"/>
    <property type="project" value="InterPro"/>
</dbReference>